<dbReference type="Gene3D" id="3.90.79.10">
    <property type="entry name" value="Nucleoside Triphosphate Pyrophosphohydrolase"/>
    <property type="match status" value="1"/>
</dbReference>
<reference evidence="8 9" key="1">
    <citation type="submission" date="2018-02" db="EMBL/GenBank/DDBJ databases">
        <title>Insights into the biology of acidophilic members of the Acidiferrobacteraceae family derived from comparative genomic analyses.</title>
        <authorList>
            <person name="Issotta F."/>
            <person name="Thyssen C."/>
            <person name="Mena C."/>
            <person name="Moya A."/>
            <person name="Bellenberg S."/>
            <person name="Sproer C."/>
            <person name="Covarrubias P.C."/>
            <person name="Sand W."/>
            <person name="Quatrini R."/>
            <person name="Vera M."/>
        </authorList>
    </citation>
    <scope>NUCLEOTIDE SEQUENCE [LARGE SCALE GENOMIC DNA]</scope>
    <source>
        <strain evidence="9">m-1</strain>
    </source>
</reference>
<dbReference type="InterPro" id="IPR015797">
    <property type="entry name" value="NUDIX_hydrolase-like_dom_sf"/>
</dbReference>
<evidence type="ECO:0000256" key="1">
    <source>
        <dbReference type="ARBA" id="ARBA00001946"/>
    </source>
</evidence>
<evidence type="ECO:0000256" key="3">
    <source>
        <dbReference type="ARBA" id="ARBA00011245"/>
    </source>
</evidence>
<evidence type="ECO:0000313" key="9">
    <source>
        <dbReference type="Proteomes" id="UP000253250"/>
    </source>
</evidence>
<dbReference type="OrthoDB" id="8594221at2"/>
<name>A0A1C2G1A5_9GAMM</name>
<evidence type="ECO:0000313" key="8">
    <source>
        <dbReference type="EMBL" id="RCN56040.1"/>
    </source>
</evidence>
<gene>
    <name evidence="7" type="primary">nudJ</name>
    <name evidence="8" type="ORF">C4900_09155</name>
</gene>
<dbReference type="InterPro" id="IPR000086">
    <property type="entry name" value="NUDIX_hydrolase_dom"/>
</dbReference>
<proteinExistence type="inferred from homology"/>
<evidence type="ECO:0000256" key="7">
    <source>
        <dbReference type="RuleBase" id="RU364043"/>
    </source>
</evidence>
<dbReference type="GO" id="GO:0004787">
    <property type="term" value="F:thiamine diphosphate phosphatase activity"/>
    <property type="evidence" value="ECO:0007669"/>
    <property type="project" value="InterPro"/>
</dbReference>
<keyword evidence="9" id="KW-1185">Reference proteome</keyword>
<comment type="caution">
    <text evidence="8">The sequence shown here is derived from an EMBL/GenBank/DDBJ whole genome shotgun (WGS) entry which is preliminary data.</text>
</comment>
<dbReference type="PANTHER" id="PTHR43046:SF12">
    <property type="entry name" value="GDP-MANNOSE MANNOSYL HYDROLASE"/>
    <property type="match status" value="1"/>
</dbReference>
<dbReference type="EC" id="3.6.1.-" evidence="7"/>
<dbReference type="AlphaFoldDB" id="A0A1C2G1A5"/>
<dbReference type="STRING" id="163359.A9R16_12665"/>
<dbReference type="GO" id="GO:0017110">
    <property type="term" value="F:nucleoside diphosphate phosphatase activity"/>
    <property type="evidence" value="ECO:0007669"/>
    <property type="project" value="InterPro"/>
</dbReference>
<dbReference type="PANTHER" id="PTHR43046">
    <property type="entry name" value="GDP-MANNOSE MANNOSYL HYDROLASE"/>
    <property type="match status" value="1"/>
</dbReference>
<dbReference type="SUPFAM" id="SSF55811">
    <property type="entry name" value="Nudix"/>
    <property type="match status" value="1"/>
</dbReference>
<accession>A0A1C2G1A5</accession>
<dbReference type="GO" id="GO:0017111">
    <property type="term" value="F:ribonucleoside triphosphate phosphatase activity"/>
    <property type="evidence" value="ECO:0007669"/>
    <property type="project" value="InterPro"/>
</dbReference>
<dbReference type="Pfam" id="PF00293">
    <property type="entry name" value="NUDIX"/>
    <property type="match status" value="1"/>
</dbReference>
<comment type="similarity">
    <text evidence="2 7">Belongs to the Nudix hydrolase family. NudJ subfamily.</text>
</comment>
<organism evidence="8 9">
    <name type="scientific">Acidiferrobacter thiooxydans</name>
    <dbReference type="NCBI Taxonomy" id="163359"/>
    <lineage>
        <taxon>Bacteria</taxon>
        <taxon>Pseudomonadati</taxon>
        <taxon>Pseudomonadota</taxon>
        <taxon>Gammaproteobacteria</taxon>
        <taxon>Acidiferrobacterales</taxon>
        <taxon>Acidiferrobacteraceae</taxon>
        <taxon>Acidiferrobacter</taxon>
    </lineage>
</organism>
<dbReference type="CDD" id="cd03675">
    <property type="entry name" value="NUDIX_Hydrolase"/>
    <property type="match status" value="1"/>
</dbReference>
<sequence>MSRDIHVTVAAIVQRDQRYLLVEEMVAGRLVLNQPAGHLEARESLVQAVVRETLEETAWELIPRALLGVYHYEGPAGITYVRFAFIGDVGHHHPQRALDTGIRQALWLTRAELMARTADHRGPQVRRAVDDYESGRRYPLDTLVPCV</sequence>
<keyword evidence="6 7" id="KW-0460">Magnesium</keyword>
<protein>
    <recommendedName>
        <fullName evidence="4 7">Phosphatase NudJ</fullName>
        <ecNumber evidence="7">3.6.1.-</ecNumber>
    </recommendedName>
</protein>
<dbReference type="InterPro" id="IPR033713">
    <property type="entry name" value="NudJ"/>
</dbReference>
<evidence type="ECO:0000256" key="6">
    <source>
        <dbReference type="ARBA" id="ARBA00022842"/>
    </source>
</evidence>
<keyword evidence="5 7" id="KW-0378">Hydrolase</keyword>
<dbReference type="EMBL" id="PSYR01000002">
    <property type="protein sequence ID" value="RCN56040.1"/>
    <property type="molecule type" value="Genomic_DNA"/>
</dbReference>
<dbReference type="PROSITE" id="PS51462">
    <property type="entry name" value="NUDIX"/>
    <property type="match status" value="1"/>
</dbReference>
<dbReference type="Proteomes" id="UP000253250">
    <property type="component" value="Unassembled WGS sequence"/>
</dbReference>
<evidence type="ECO:0000256" key="5">
    <source>
        <dbReference type="ARBA" id="ARBA00022801"/>
    </source>
</evidence>
<comment type="subunit">
    <text evidence="3 7">Monomer.</text>
</comment>
<evidence type="ECO:0000256" key="2">
    <source>
        <dbReference type="ARBA" id="ARBA00007608"/>
    </source>
</evidence>
<dbReference type="RefSeq" id="WP_065970658.1">
    <property type="nucleotide sequence ID" value="NZ_CP080624.1"/>
</dbReference>
<evidence type="ECO:0000256" key="4">
    <source>
        <dbReference type="ARBA" id="ARBA00015552"/>
    </source>
</evidence>
<comment type="cofactor">
    <cofactor evidence="1 7">
        <name>Mg(2+)</name>
        <dbReference type="ChEBI" id="CHEBI:18420"/>
    </cofactor>
</comment>